<protein>
    <submittedName>
        <fullName evidence="2">Sulfurtransferase TusA family protein</fullName>
    </submittedName>
</protein>
<organism evidence="2 3">
    <name type="scientific">Janibacter limosus</name>
    <dbReference type="NCBI Taxonomy" id="53458"/>
    <lineage>
        <taxon>Bacteria</taxon>
        <taxon>Bacillati</taxon>
        <taxon>Actinomycetota</taxon>
        <taxon>Actinomycetes</taxon>
        <taxon>Micrococcales</taxon>
        <taxon>Intrasporangiaceae</taxon>
        <taxon>Janibacter</taxon>
    </lineage>
</organism>
<evidence type="ECO:0000313" key="3">
    <source>
        <dbReference type="Proteomes" id="UP000290408"/>
    </source>
</evidence>
<reference evidence="2 3" key="1">
    <citation type="submission" date="2019-02" db="EMBL/GenBank/DDBJ databases">
        <title>Genomic data mining of an Antarctic deep-sea actinobacterium, Janibacterlimosus P3-3-X1.</title>
        <authorList>
            <person name="Liao L."/>
            <person name="Chen B."/>
        </authorList>
    </citation>
    <scope>NUCLEOTIDE SEQUENCE [LARGE SCALE GENOMIC DNA]</scope>
    <source>
        <strain evidence="2 3">P3-3-X1</strain>
    </source>
</reference>
<name>A0A4P6MY39_9MICO</name>
<dbReference type="AlphaFoldDB" id="A0A4P6MY39"/>
<gene>
    <name evidence="2" type="ORF">EXU32_16030</name>
</gene>
<dbReference type="Proteomes" id="UP000290408">
    <property type="component" value="Chromosome"/>
</dbReference>
<proteinExistence type="predicted"/>
<evidence type="ECO:0000259" key="1">
    <source>
        <dbReference type="Pfam" id="PF01206"/>
    </source>
</evidence>
<dbReference type="SUPFAM" id="SSF64307">
    <property type="entry name" value="SirA-like"/>
    <property type="match status" value="1"/>
</dbReference>
<accession>A0A4P6MY39</accession>
<keyword evidence="3" id="KW-1185">Reference proteome</keyword>
<dbReference type="KEGG" id="jli:EXU32_16030"/>
<dbReference type="STRING" id="1216970.GCA_001570985_02002"/>
<keyword evidence="2" id="KW-0808">Transferase</keyword>
<dbReference type="OrthoDB" id="8636759at2"/>
<feature type="domain" description="UPF0033" evidence="1">
    <location>
        <begin position="11"/>
        <end position="76"/>
    </location>
</feature>
<sequence length="95" mass="10150">MEGTDEPVERIDGGDRSCARLLILLRARVADLAEGSVVHLSTTDPVAPIDLPAWCRITGHTYLGLADAGPPPVYAVRVSGSPVATRPDRPWHPVT</sequence>
<dbReference type="CDD" id="cd00291">
    <property type="entry name" value="SirA_YedF_YeeD"/>
    <property type="match status" value="1"/>
</dbReference>
<dbReference type="GO" id="GO:0016740">
    <property type="term" value="F:transferase activity"/>
    <property type="evidence" value="ECO:0007669"/>
    <property type="project" value="UniProtKB-KW"/>
</dbReference>
<dbReference type="EMBL" id="CP036164">
    <property type="protein sequence ID" value="QBF48072.1"/>
    <property type="molecule type" value="Genomic_DNA"/>
</dbReference>
<dbReference type="InterPro" id="IPR001455">
    <property type="entry name" value="TusA-like"/>
</dbReference>
<dbReference type="Pfam" id="PF01206">
    <property type="entry name" value="TusA"/>
    <property type="match status" value="1"/>
</dbReference>
<dbReference type="InterPro" id="IPR036868">
    <property type="entry name" value="TusA-like_sf"/>
</dbReference>
<dbReference type="Gene3D" id="3.30.110.40">
    <property type="entry name" value="TusA-like domain"/>
    <property type="match status" value="1"/>
</dbReference>
<evidence type="ECO:0000313" key="2">
    <source>
        <dbReference type="EMBL" id="QBF48072.1"/>
    </source>
</evidence>